<name>A0A232FER4_9HYME</name>
<organism evidence="1 2">
    <name type="scientific">Trichomalopsis sarcophagae</name>
    <dbReference type="NCBI Taxonomy" id="543379"/>
    <lineage>
        <taxon>Eukaryota</taxon>
        <taxon>Metazoa</taxon>
        <taxon>Ecdysozoa</taxon>
        <taxon>Arthropoda</taxon>
        <taxon>Hexapoda</taxon>
        <taxon>Insecta</taxon>
        <taxon>Pterygota</taxon>
        <taxon>Neoptera</taxon>
        <taxon>Endopterygota</taxon>
        <taxon>Hymenoptera</taxon>
        <taxon>Apocrita</taxon>
        <taxon>Proctotrupomorpha</taxon>
        <taxon>Chalcidoidea</taxon>
        <taxon>Pteromalidae</taxon>
        <taxon>Pteromalinae</taxon>
        <taxon>Trichomalopsis</taxon>
    </lineage>
</organism>
<dbReference type="AlphaFoldDB" id="A0A232FER4"/>
<reference evidence="1 2" key="1">
    <citation type="journal article" date="2017" name="Curr. Biol.">
        <title>The Evolution of Venom by Co-option of Single-Copy Genes.</title>
        <authorList>
            <person name="Martinson E.O."/>
            <person name="Mrinalini"/>
            <person name="Kelkar Y.D."/>
            <person name="Chang C.H."/>
            <person name="Werren J.H."/>
        </authorList>
    </citation>
    <scope>NUCLEOTIDE SEQUENCE [LARGE SCALE GENOMIC DNA]</scope>
    <source>
        <strain evidence="1 2">Alberta</strain>
        <tissue evidence="1">Whole body</tissue>
    </source>
</reference>
<dbReference type="OrthoDB" id="7701067at2759"/>
<proteinExistence type="predicted"/>
<comment type="caution">
    <text evidence="1">The sequence shown here is derived from an EMBL/GenBank/DDBJ whole genome shotgun (WGS) entry which is preliminary data.</text>
</comment>
<protein>
    <submittedName>
        <fullName evidence="1">Uncharacterized protein</fullName>
    </submittedName>
</protein>
<gene>
    <name evidence="1" type="ORF">TSAR_005478</name>
</gene>
<keyword evidence="2" id="KW-1185">Reference proteome</keyword>
<sequence>MISTPTNILIAESKMQFIQERTKFLCKNNLYKIYTNEKILVHNTINYFNKLLKNKNKNRKFRTSLLRNCIENNVLINNININVELGKQLQTINSISVGSACICDNLNQSVTYSINKLASIFTAESIAIRSAIDIALQHTDRNAFVFTDSLKSVKNTFDIIKNEGQKKGITYFNNFFNYRSKPWFANKNQIRELIVILNRCRSGHHSLASSLSRIGLKENPQCQCGFENQDVNHILYQCHLFNKERQVFTDELRKQNIFLPNTYTSLLSNPSAKICKILYSFFKTCEILI</sequence>
<dbReference type="Proteomes" id="UP000215335">
    <property type="component" value="Unassembled WGS sequence"/>
</dbReference>
<accession>A0A232FER4</accession>
<evidence type="ECO:0000313" key="2">
    <source>
        <dbReference type="Proteomes" id="UP000215335"/>
    </source>
</evidence>
<dbReference type="EMBL" id="NNAY01000378">
    <property type="protein sequence ID" value="OXU28797.1"/>
    <property type="molecule type" value="Genomic_DNA"/>
</dbReference>
<evidence type="ECO:0000313" key="1">
    <source>
        <dbReference type="EMBL" id="OXU28797.1"/>
    </source>
</evidence>